<keyword evidence="4" id="KW-0949">S-adenosyl-L-methionine</keyword>
<dbReference type="InterPro" id="IPR034457">
    <property type="entry name" value="Organic_radical-activating"/>
</dbReference>
<keyword evidence="11" id="KW-1185">Reference proteome</keyword>
<accession>A0ABR9ZZ87</accession>
<evidence type="ECO:0000256" key="5">
    <source>
        <dbReference type="ARBA" id="ARBA00022723"/>
    </source>
</evidence>
<evidence type="ECO:0000313" key="11">
    <source>
        <dbReference type="Proteomes" id="UP000614200"/>
    </source>
</evidence>
<dbReference type="Pfam" id="PF13353">
    <property type="entry name" value="Fer4_12"/>
    <property type="match status" value="1"/>
</dbReference>
<keyword evidence="6" id="KW-0560">Oxidoreductase</keyword>
<evidence type="ECO:0000256" key="1">
    <source>
        <dbReference type="ARBA" id="ARBA00001966"/>
    </source>
</evidence>
<dbReference type="InterPro" id="IPR007197">
    <property type="entry name" value="rSAM"/>
</dbReference>
<dbReference type="SFLD" id="SFLDS00029">
    <property type="entry name" value="Radical_SAM"/>
    <property type="match status" value="1"/>
</dbReference>
<dbReference type="InterPro" id="IPR012839">
    <property type="entry name" value="Organic_radical_activase"/>
</dbReference>
<dbReference type="InterPro" id="IPR058240">
    <property type="entry name" value="rSAM_sf"/>
</dbReference>
<proteinExistence type="inferred from homology"/>
<keyword evidence="3" id="KW-0004">4Fe-4S</keyword>
<dbReference type="PROSITE" id="PS01087">
    <property type="entry name" value="RADICAL_ACTIVATING"/>
    <property type="match status" value="1"/>
</dbReference>
<dbReference type="Gene3D" id="3.20.20.70">
    <property type="entry name" value="Aldolase class I"/>
    <property type="match status" value="1"/>
</dbReference>
<evidence type="ECO:0000259" key="9">
    <source>
        <dbReference type="PROSITE" id="PS51918"/>
    </source>
</evidence>
<dbReference type="PIRSF" id="PIRSF000371">
    <property type="entry name" value="PFL_act_enz"/>
    <property type="match status" value="1"/>
</dbReference>
<evidence type="ECO:0000256" key="7">
    <source>
        <dbReference type="ARBA" id="ARBA00023004"/>
    </source>
</evidence>
<dbReference type="PROSITE" id="PS51918">
    <property type="entry name" value="RADICAL_SAM"/>
    <property type="match status" value="1"/>
</dbReference>
<evidence type="ECO:0000256" key="3">
    <source>
        <dbReference type="ARBA" id="ARBA00022485"/>
    </source>
</evidence>
<comment type="cofactor">
    <cofactor evidence="1">
        <name>[4Fe-4S] cluster</name>
        <dbReference type="ChEBI" id="CHEBI:49883"/>
    </cofactor>
</comment>
<dbReference type="Proteomes" id="UP000614200">
    <property type="component" value="Unassembled WGS sequence"/>
</dbReference>
<organism evidence="10 11">
    <name type="scientific">Fusibacter ferrireducens</name>
    <dbReference type="NCBI Taxonomy" id="2785058"/>
    <lineage>
        <taxon>Bacteria</taxon>
        <taxon>Bacillati</taxon>
        <taxon>Bacillota</taxon>
        <taxon>Clostridia</taxon>
        <taxon>Eubacteriales</taxon>
        <taxon>Eubacteriales Family XII. Incertae Sedis</taxon>
        <taxon>Fusibacter</taxon>
    </lineage>
</organism>
<sequence length="258" mass="29595">MEIPYIFNIQKFSVHDGPGIRTTLFFKGCPLRCNWCHNPESQSYAQEFILTKSGKSEAVGKQYTIAQLVKELEKDQIFYEQSGGGVTLSGGEVMTQNMDYIEALAKKLNQVGISVWIDTCGEASYDAFKRIQPYVEGFLYDLKLMDSKAHEHYIGKDNHRILENLKQLSRDNAHIRLRLIQIDGLNSSETSMLEIYKWLQLNQVRIEAINLLPYHEFGRDKYARLNRQNDLFCKPTAEALESAQAFWRLKGYPVAIGG</sequence>
<dbReference type="PANTHER" id="PTHR30352:SF4">
    <property type="entry name" value="PYRUVATE FORMATE-LYASE 2-ACTIVATING ENZYME"/>
    <property type="match status" value="1"/>
</dbReference>
<feature type="domain" description="Radical SAM core" evidence="9">
    <location>
        <begin position="15"/>
        <end position="253"/>
    </location>
</feature>
<dbReference type="EMBL" id="JADKNH010000014">
    <property type="protein sequence ID" value="MBF4695266.1"/>
    <property type="molecule type" value="Genomic_DNA"/>
</dbReference>
<comment type="caution">
    <text evidence="10">The sequence shown here is derived from an EMBL/GenBank/DDBJ whole genome shotgun (WGS) entry which is preliminary data.</text>
</comment>
<evidence type="ECO:0000313" key="10">
    <source>
        <dbReference type="EMBL" id="MBF4695266.1"/>
    </source>
</evidence>
<reference evidence="10 11" key="1">
    <citation type="submission" date="2020-11" db="EMBL/GenBank/DDBJ databases">
        <title>Fusibacter basophilias sp. nov.</title>
        <authorList>
            <person name="Qiu D."/>
        </authorList>
    </citation>
    <scope>NUCLEOTIDE SEQUENCE [LARGE SCALE GENOMIC DNA]</scope>
    <source>
        <strain evidence="10 11">Q10-2</strain>
    </source>
</reference>
<gene>
    <name evidence="10" type="ORF">ISU02_19405</name>
</gene>
<dbReference type="SUPFAM" id="SSF102114">
    <property type="entry name" value="Radical SAM enzymes"/>
    <property type="match status" value="1"/>
</dbReference>
<dbReference type="CDD" id="cd01335">
    <property type="entry name" value="Radical_SAM"/>
    <property type="match status" value="1"/>
</dbReference>
<evidence type="ECO:0000256" key="2">
    <source>
        <dbReference type="ARBA" id="ARBA00009777"/>
    </source>
</evidence>
<dbReference type="InterPro" id="IPR013785">
    <property type="entry name" value="Aldolase_TIM"/>
</dbReference>
<keyword evidence="5" id="KW-0479">Metal-binding</keyword>
<evidence type="ECO:0000256" key="8">
    <source>
        <dbReference type="ARBA" id="ARBA00023014"/>
    </source>
</evidence>
<keyword evidence="8" id="KW-0411">Iron-sulfur</keyword>
<evidence type="ECO:0000256" key="6">
    <source>
        <dbReference type="ARBA" id="ARBA00023002"/>
    </source>
</evidence>
<keyword evidence="7" id="KW-0408">Iron</keyword>
<comment type="similarity">
    <text evidence="2">Belongs to the organic radical-activating enzymes family.</text>
</comment>
<dbReference type="InterPro" id="IPR001989">
    <property type="entry name" value="Radical_activat_CS"/>
</dbReference>
<evidence type="ECO:0000256" key="4">
    <source>
        <dbReference type="ARBA" id="ARBA00022691"/>
    </source>
</evidence>
<dbReference type="SFLD" id="SFLDG01066">
    <property type="entry name" value="organic_radical-activating_enz"/>
    <property type="match status" value="1"/>
</dbReference>
<name>A0ABR9ZZ87_9FIRM</name>
<dbReference type="PANTHER" id="PTHR30352">
    <property type="entry name" value="PYRUVATE FORMATE-LYASE-ACTIVATING ENZYME"/>
    <property type="match status" value="1"/>
</dbReference>
<protein>
    <submittedName>
        <fullName evidence="10">Radical SAM protein</fullName>
    </submittedName>
</protein>